<reference evidence="1 2" key="1">
    <citation type="submission" date="2016-08" db="EMBL/GenBank/DDBJ databases">
        <title>Analysis of Carbohydrate Active Enzymes in Thermogemmatispora T81 Reveals Carbohydrate Degradation Ability.</title>
        <authorList>
            <person name="Tomazini A."/>
            <person name="Lal S."/>
            <person name="Stott M."/>
            <person name="Henrissat B."/>
            <person name="Polikarpov I."/>
            <person name="Sparling R."/>
            <person name="Levin D.B."/>
        </authorList>
    </citation>
    <scope>NUCLEOTIDE SEQUENCE [LARGE SCALE GENOMIC DNA]</scope>
    <source>
        <strain evidence="1 2">T81</strain>
    </source>
</reference>
<gene>
    <name evidence="1" type="ORF">A4R35_04275</name>
</gene>
<evidence type="ECO:0000313" key="1">
    <source>
        <dbReference type="EMBL" id="RAQ94740.1"/>
    </source>
</evidence>
<dbReference type="AlphaFoldDB" id="A0A328VG58"/>
<keyword evidence="2" id="KW-1185">Reference proteome</keyword>
<name>A0A328VG58_9CHLR</name>
<dbReference type="Proteomes" id="UP000248706">
    <property type="component" value="Unassembled WGS sequence"/>
</dbReference>
<evidence type="ECO:0000313" key="2">
    <source>
        <dbReference type="Proteomes" id="UP000248706"/>
    </source>
</evidence>
<dbReference type="EMBL" id="MCIF01000002">
    <property type="protein sequence ID" value="RAQ94740.1"/>
    <property type="molecule type" value="Genomic_DNA"/>
</dbReference>
<accession>A0A328VG58</accession>
<comment type="caution">
    <text evidence="1">The sequence shown here is derived from an EMBL/GenBank/DDBJ whole genome shotgun (WGS) entry which is preliminary data.</text>
</comment>
<sequence length="301" mass="33492">MARWGAELTPYAVSYPQQVEVLLSAGPALRPFAPHLLAAPGAANWFSDLDRQHQEWVSVTGQPPQAAAFVPDLRPWGAGITKPRQALWTSTSLSESSSNWLHYLRLRSEPPFLDPPFRRWRLFVAPSARVYEIHGPQDWHDLCRAYPALSSLPGARQLHADHGSRPVLVELLPLLASPQAARQGRGTRLPGRRPGLSFRLPGTFWRWRRLLTAHRAASARPEFPSGSGTADAEETFIEPDWRAVARDWDGVHLSLGGFLSSEGVIWGSPEEGHAHLFGWGTESTLWLHWAFEGVEPLPDAP</sequence>
<protein>
    <submittedName>
        <fullName evidence="1">Uncharacterized protein</fullName>
    </submittedName>
</protein>
<organism evidence="1 2">
    <name type="scientific">Thermogemmatispora tikiterensis</name>
    <dbReference type="NCBI Taxonomy" id="1825093"/>
    <lineage>
        <taxon>Bacteria</taxon>
        <taxon>Bacillati</taxon>
        <taxon>Chloroflexota</taxon>
        <taxon>Ktedonobacteria</taxon>
        <taxon>Thermogemmatisporales</taxon>
        <taxon>Thermogemmatisporaceae</taxon>
        <taxon>Thermogemmatispora</taxon>
    </lineage>
</organism>
<proteinExistence type="predicted"/>